<dbReference type="Gene3D" id="3.30.1330.60">
    <property type="entry name" value="OmpA-like domain"/>
    <property type="match status" value="1"/>
</dbReference>
<dbReference type="PROSITE" id="PS51123">
    <property type="entry name" value="OMPA_2"/>
    <property type="match status" value="1"/>
</dbReference>
<evidence type="ECO:0000256" key="2">
    <source>
        <dbReference type="ARBA" id="ARBA00023136"/>
    </source>
</evidence>
<organism evidence="6 7">
    <name type="scientific">Sphingopyxis macrogoltabida</name>
    <name type="common">Sphingomonas macrogoltabidus</name>
    <dbReference type="NCBI Taxonomy" id="33050"/>
    <lineage>
        <taxon>Bacteria</taxon>
        <taxon>Pseudomonadati</taxon>
        <taxon>Pseudomonadota</taxon>
        <taxon>Alphaproteobacteria</taxon>
        <taxon>Sphingomonadales</taxon>
        <taxon>Sphingomonadaceae</taxon>
        <taxon>Sphingopyxis</taxon>
    </lineage>
</organism>
<dbReference type="EMBL" id="QFPJ01000006">
    <property type="protein sequence ID" value="PZQ23636.1"/>
    <property type="molecule type" value="Genomic_DNA"/>
</dbReference>
<comment type="subcellular location">
    <subcellularLocation>
        <location evidence="1">Cell outer membrane</location>
    </subcellularLocation>
</comment>
<dbReference type="InterPro" id="IPR036737">
    <property type="entry name" value="OmpA-like_sf"/>
</dbReference>
<dbReference type="GO" id="GO:0009279">
    <property type="term" value="C:cell outer membrane"/>
    <property type="evidence" value="ECO:0007669"/>
    <property type="project" value="UniProtKB-SubCell"/>
</dbReference>
<evidence type="ECO:0000259" key="5">
    <source>
        <dbReference type="PROSITE" id="PS51123"/>
    </source>
</evidence>
<reference evidence="6 7" key="1">
    <citation type="submission" date="2017-08" db="EMBL/GenBank/DDBJ databases">
        <title>Infants hospitalized years apart are colonized by the same room-sourced microbial strains.</title>
        <authorList>
            <person name="Brooks B."/>
            <person name="Olm M.R."/>
            <person name="Firek B.A."/>
            <person name="Baker R."/>
            <person name="Thomas B.C."/>
            <person name="Morowitz M.J."/>
            <person name="Banfield J.F."/>
        </authorList>
    </citation>
    <scope>NUCLEOTIDE SEQUENCE [LARGE SCALE GENOMIC DNA]</scope>
    <source>
        <strain evidence="6">S2_005_003_R2_47</strain>
    </source>
</reference>
<evidence type="ECO:0000256" key="4">
    <source>
        <dbReference type="SAM" id="SignalP"/>
    </source>
</evidence>
<dbReference type="Proteomes" id="UP000248597">
    <property type="component" value="Unassembled WGS sequence"/>
</dbReference>
<evidence type="ECO:0000256" key="1">
    <source>
        <dbReference type="ARBA" id="ARBA00004442"/>
    </source>
</evidence>
<dbReference type="InterPro" id="IPR006664">
    <property type="entry name" value="OMP_bac"/>
</dbReference>
<dbReference type="PROSITE" id="PS51257">
    <property type="entry name" value="PROKAR_LIPOPROTEIN"/>
    <property type="match status" value="1"/>
</dbReference>
<keyword evidence="4" id="KW-0732">Signal</keyword>
<proteinExistence type="predicted"/>
<gene>
    <name evidence="6" type="ORF">DI569_04160</name>
</gene>
<dbReference type="PRINTS" id="PR01021">
    <property type="entry name" value="OMPADOMAIN"/>
</dbReference>
<dbReference type="CDD" id="cd07185">
    <property type="entry name" value="OmpA_C-like"/>
    <property type="match status" value="1"/>
</dbReference>
<evidence type="ECO:0000313" key="7">
    <source>
        <dbReference type="Proteomes" id="UP000248597"/>
    </source>
</evidence>
<evidence type="ECO:0000313" key="6">
    <source>
        <dbReference type="EMBL" id="PZQ23636.1"/>
    </source>
</evidence>
<dbReference type="PANTHER" id="PTHR30329:SF17">
    <property type="entry name" value="LIPOPROTEIN YFIB-RELATED"/>
    <property type="match status" value="1"/>
</dbReference>
<sequence length="166" mass="17591">MTARRLPSFRLILLAAVGALLAACQSVPGPGGFTAEQIAALQSQGFVETEIGWELTLTDRLLFDTNESTLKAEEIDRLAKVARSLGAVGISTARIEGHTDSVGSDAYNLTLSQARAEAVAAPLQTNGMRFTPDQIAGRGEAVPLSSNDTPEGRQDNRRVVIIVTAE</sequence>
<protein>
    <submittedName>
        <fullName evidence="6">Cell envelope biogenesis protein OmpA</fullName>
    </submittedName>
</protein>
<feature type="signal peptide" evidence="4">
    <location>
        <begin position="1"/>
        <end position="22"/>
    </location>
</feature>
<dbReference type="PANTHER" id="PTHR30329">
    <property type="entry name" value="STATOR ELEMENT OF FLAGELLAR MOTOR COMPLEX"/>
    <property type="match status" value="1"/>
</dbReference>
<comment type="caution">
    <text evidence="6">The sequence shown here is derived from an EMBL/GenBank/DDBJ whole genome shotgun (WGS) entry which is preliminary data.</text>
</comment>
<accession>A0A2W5L371</accession>
<feature type="chain" id="PRO_5016092978" evidence="4">
    <location>
        <begin position="23"/>
        <end position="166"/>
    </location>
</feature>
<keyword evidence="2 3" id="KW-0472">Membrane</keyword>
<dbReference type="InterPro" id="IPR050330">
    <property type="entry name" value="Bact_OuterMem_StrucFunc"/>
</dbReference>
<dbReference type="Pfam" id="PF00691">
    <property type="entry name" value="OmpA"/>
    <property type="match status" value="1"/>
</dbReference>
<dbReference type="InterPro" id="IPR006665">
    <property type="entry name" value="OmpA-like"/>
</dbReference>
<dbReference type="SUPFAM" id="SSF103088">
    <property type="entry name" value="OmpA-like"/>
    <property type="match status" value="1"/>
</dbReference>
<evidence type="ECO:0000256" key="3">
    <source>
        <dbReference type="PROSITE-ProRule" id="PRU00473"/>
    </source>
</evidence>
<name>A0A2W5L371_SPHMC</name>
<feature type="domain" description="OmpA-like" evidence="5">
    <location>
        <begin position="51"/>
        <end position="166"/>
    </location>
</feature>
<dbReference type="AlphaFoldDB" id="A0A2W5L371"/>